<dbReference type="EMBL" id="QGNW01000031">
    <property type="protein sequence ID" value="RVX11310.1"/>
    <property type="molecule type" value="Genomic_DNA"/>
</dbReference>
<accession>A0A438JQT0</accession>
<sequence>MGLDKSLNKSPQGGLEKIGYTSSNGPPGNYWKEPNKHIIGSFNNMLQQQHMGIATTYEILLSLQEIFVDKDEIDEEMLVNMILEVLPDSFKQFKLNYTMNKLMMNLPKLMSEFHMVEGILKMLKVFTWK</sequence>
<comment type="caution">
    <text evidence="2">The sequence shown here is derived from an EMBL/GenBank/DDBJ whole genome shotgun (WGS) entry which is preliminary data.</text>
</comment>
<evidence type="ECO:0000313" key="3">
    <source>
        <dbReference type="Proteomes" id="UP000288805"/>
    </source>
</evidence>
<organism evidence="2 3">
    <name type="scientific">Vitis vinifera</name>
    <name type="common">Grape</name>
    <dbReference type="NCBI Taxonomy" id="29760"/>
    <lineage>
        <taxon>Eukaryota</taxon>
        <taxon>Viridiplantae</taxon>
        <taxon>Streptophyta</taxon>
        <taxon>Embryophyta</taxon>
        <taxon>Tracheophyta</taxon>
        <taxon>Spermatophyta</taxon>
        <taxon>Magnoliopsida</taxon>
        <taxon>eudicotyledons</taxon>
        <taxon>Gunneridae</taxon>
        <taxon>Pentapetalae</taxon>
        <taxon>rosids</taxon>
        <taxon>Vitales</taxon>
        <taxon>Vitaceae</taxon>
        <taxon>Viteae</taxon>
        <taxon>Vitis</taxon>
    </lineage>
</organism>
<dbReference type="AlphaFoldDB" id="A0A438JQT0"/>
<evidence type="ECO:0000256" key="1">
    <source>
        <dbReference type="SAM" id="MobiDB-lite"/>
    </source>
</evidence>
<name>A0A438JQT0_VITVI</name>
<proteinExistence type="predicted"/>
<protein>
    <submittedName>
        <fullName evidence="2">Uncharacterized protein</fullName>
    </submittedName>
</protein>
<gene>
    <name evidence="2" type="ORF">CK203_019750</name>
</gene>
<dbReference type="Proteomes" id="UP000288805">
    <property type="component" value="Unassembled WGS sequence"/>
</dbReference>
<evidence type="ECO:0000313" key="2">
    <source>
        <dbReference type="EMBL" id="RVX11310.1"/>
    </source>
</evidence>
<feature type="region of interest" description="Disordered" evidence="1">
    <location>
        <begin position="1"/>
        <end position="29"/>
    </location>
</feature>
<reference evidence="2 3" key="1">
    <citation type="journal article" date="2018" name="PLoS Genet.">
        <title>Population sequencing reveals clonal diversity and ancestral inbreeding in the grapevine cultivar Chardonnay.</title>
        <authorList>
            <person name="Roach M.J."/>
            <person name="Johnson D.L."/>
            <person name="Bohlmann J."/>
            <person name="van Vuuren H.J."/>
            <person name="Jones S.J."/>
            <person name="Pretorius I.S."/>
            <person name="Schmidt S.A."/>
            <person name="Borneman A.R."/>
        </authorList>
    </citation>
    <scope>NUCLEOTIDE SEQUENCE [LARGE SCALE GENOMIC DNA]</scope>
    <source>
        <strain evidence="3">cv. Chardonnay</strain>
        <tissue evidence="2">Leaf</tissue>
    </source>
</reference>